<accession>A0ABV7F4B9</accession>
<keyword evidence="1" id="KW-0805">Transcription regulation</keyword>
<name>A0ABV7F4B9_9BURK</name>
<dbReference type="SUPFAM" id="SSF52317">
    <property type="entry name" value="Class I glutamine amidotransferase-like"/>
    <property type="match status" value="1"/>
</dbReference>
<dbReference type="PANTHER" id="PTHR46796">
    <property type="entry name" value="HTH-TYPE TRANSCRIPTIONAL ACTIVATOR RHAS-RELATED"/>
    <property type="match status" value="1"/>
</dbReference>
<evidence type="ECO:0000313" key="6">
    <source>
        <dbReference type="Proteomes" id="UP001595530"/>
    </source>
</evidence>
<dbReference type="InterPro" id="IPR018060">
    <property type="entry name" value="HTH_AraC"/>
</dbReference>
<dbReference type="Gene3D" id="3.40.50.880">
    <property type="match status" value="1"/>
</dbReference>
<dbReference type="EMBL" id="JBHRTP010000055">
    <property type="protein sequence ID" value="MFC3109849.1"/>
    <property type="molecule type" value="Genomic_DNA"/>
</dbReference>
<keyword evidence="3" id="KW-0804">Transcription</keyword>
<dbReference type="Pfam" id="PF12833">
    <property type="entry name" value="HTH_18"/>
    <property type="match status" value="1"/>
</dbReference>
<dbReference type="InterPro" id="IPR009057">
    <property type="entry name" value="Homeodomain-like_sf"/>
</dbReference>
<evidence type="ECO:0000256" key="3">
    <source>
        <dbReference type="ARBA" id="ARBA00023163"/>
    </source>
</evidence>
<dbReference type="SMART" id="SM00342">
    <property type="entry name" value="HTH_ARAC"/>
    <property type="match status" value="1"/>
</dbReference>
<gene>
    <name evidence="5" type="ORF">ACFOFO_18095</name>
</gene>
<keyword evidence="2" id="KW-0238">DNA-binding</keyword>
<keyword evidence="6" id="KW-1185">Reference proteome</keyword>
<dbReference type="Proteomes" id="UP001595530">
    <property type="component" value="Unassembled WGS sequence"/>
</dbReference>
<dbReference type="PROSITE" id="PS00041">
    <property type="entry name" value="HTH_ARAC_FAMILY_1"/>
    <property type="match status" value="1"/>
</dbReference>
<dbReference type="InterPro" id="IPR029062">
    <property type="entry name" value="Class_I_gatase-like"/>
</dbReference>
<organism evidence="5 6">
    <name type="scientific">Undibacterium arcticum</name>
    <dbReference type="NCBI Taxonomy" id="1762892"/>
    <lineage>
        <taxon>Bacteria</taxon>
        <taxon>Pseudomonadati</taxon>
        <taxon>Pseudomonadota</taxon>
        <taxon>Betaproteobacteria</taxon>
        <taxon>Burkholderiales</taxon>
        <taxon>Oxalobacteraceae</taxon>
        <taxon>Undibacterium</taxon>
    </lineage>
</organism>
<protein>
    <submittedName>
        <fullName evidence="5">GlxA family transcriptional regulator</fullName>
    </submittedName>
</protein>
<dbReference type="RefSeq" id="WP_390322373.1">
    <property type="nucleotide sequence ID" value="NZ_JBHRTP010000055.1"/>
</dbReference>
<proteinExistence type="predicted"/>
<evidence type="ECO:0000256" key="2">
    <source>
        <dbReference type="ARBA" id="ARBA00023125"/>
    </source>
</evidence>
<evidence type="ECO:0000256" key="1">
    <source>
        <dbReference type="ARBA" id="ARBA00023015"/>
    </source>
</evidence>
<evidence type="ECO:0000259" key="4">
    <source>
        <dbReference type="PROSITE" id="PS01124"/>
    </source>
</evidence>
<reference evidence="6" key="1">
    <citation type="journal article" date="2019" name="Int. J. Syst. Evol. Microbiol.">
        <title>The Global Catalogue of Microorganisms (GCM) 10K type strain sequencing project: providing services to taxonomists for standard genome sequencing and annotation.</title>
        <authorList>
            <consortium name="The Broad Institute Genomics Platform"/>
            <consortium name="The Broad Institute Genome Sequencing Center for Infectious Disease"/>
            <person name="Wu L."/>
            <person name="Ma J."/>
        </authorList>
    </citation>
    <scope>NUCLEOTIDE SEQUENCE [LARGE SCALE GENOMIC DNA]</scope>
    <source>
        <strain evidence="6">KCTC 42986</strain>
    </source>
</reference>
<dbReference type="InterPro" id="IPR050204">
    <property type="entry name" value="AraC_XylS_family_regulators"/>
</dbReference>
<feature type="domain" description="HTH araC/xylS-type" evidence="4">
    <location>
        <begin position="217"/>
        <end position="315"/>
    </location>
</feature>
<comment type="caution">
    <text evidence="5">The sequence shown here is derived from an EMBL/GenBank/DDBJ whole genome shotgun (WGS) entry which is preliminary data.</text>
</comment>
<dbReference type="PROSITE" id="PS01124">
    <property type="entry name" value="HTH_ARAC_FAMILY_2"/>
    <property type="match status" value="1"/>
</dbReference>
<dbReference type="SUPFAM" id="SSF46689">
    <property type="entry name" value="Homeodomain-like"/>
    <property type="match status" value="2"/>
</dbReference>
<evidence type="ECO:0000313" key="5">
    <source>
        <dbReference type="EMBL" id="MFC3109849.1"/>
    </source>
</evidence>
<dbReference type="Gene3D" id="1.10.10.60">
    <property type="entry name" value="Homeodomain-like"/>
    <property type="match status" value="2"/>
</dbReference>
<dbReference type="InterPro" id="IPR018062">
    <property type="entry name" value="HTH_AraC-typ_CS"/>
</dbReference>
<sequence length="328" mass="35535">MSFADLVRLAPDTTLRILLINAAGEHSIALAGLLQPLRLASRKLGAQRLLIELVAAPQLLQNLLLAPEQWPAANIVLLVADDDSAAMAAAESRRLIGYCQKAACYGAVGAAVLWLARAGAMAGVRTALPWALYPEVDEVADRAILTPNLFEIDGNRLSCCGGAASIDFALTLIGSMYGAGLQAQLKEALCIDRVRGAEERQRVALQARFGVLQPKLSEAVTLMEANIEEPLATDDIANLVGISRRQLERLFKQYLGSVPSRYYLELRLQRARQLLNESSHSMVQIGLMCGFSSGSHFSTAFGALFGITPREQRQRKLQPPAPVAQHQI</sequence>